<feature type="compositionally biased region" description="Polar residues" evidence="1">
    <location>
        <begin position="83"/>
        <end position="96"/>
    </location>
</feature>
<dbReference type="EMBL" id="UXUI01008217">
    <property type="protein sequence ID" value="VDD90863.1"/>
    <property type="molecule type" value="Genomic_DNA"/>
</dbReference>
<accession>A0A0N4V6V4</accession>
<gene>
    <name evidence="2" type="ORF">EVEC_LOCUS5614</name>
</gene>
<feature type="compositionally biased region" description="Low complexity" evidence="1">
    <location>
        <begin position="99"/>
        <end position="138"/>
    </location>
</feature>
<dbReference type="AlphaFoldDB" id="A0A0N4V6V4"/>
<feature type="region of interest" description="Disordered" evidence="1">
    <location>
        <begin position="42"/>
        <end position="166"/>
    </location>
</feature>
<proteinExistence type="predicted"/>
<reference evidence="4" key="1">
    <citation type="submission" date="2017-02" db="UniProtKB">
        <authorList>
            <consortium name="WormBaseParasite"/>
        </authorList>
    </citation>
    <scope>IDENTIFICATION</scope>
</reference>
<feature type="compositionally biased region" description="Low complexity" evidence="1">
    <location>
        <begin position="156"/>
        <end position="166"/>
    </location>
</feature>
<evidence type="ECO:0000313" key="2">
    <source>
        <dbReference type="EMBL" id="VDD90863.1"/>
    </source>
</evidence>
<dbReference type="Proteomes" id="UP000274131">
    <property type="component" value="Unassembled WGS sequence"/>
</dbReference>
<evidence type="ECO:0000313" key="3">
    <source>
        <dbReference type="Proteomes" id="UP000274131"/>
    </source>
</evidence>
<dbReference type="WBParaSite" id="EVEC_0000600301-mRNA-1">
    <property type="protein sequence ID" value="EVEC_0000600301-mRNA-1"/>
    <property type="gene ID" value="EVEC_0000600301"/>
</dbReference>
<feature type="compositionally biased region" description="Low complexity" evidence="1">
    <location>
        <begin position="55"/>
        <end position="68"/>
    </location>
</feature>
<evidence type="ECO:0000313" key="4">
    <source>
        <dbReference type="WBParaSite" id="EVEC_0000600301-mRNA-1"/>
    </source>
</evidence>
<evidence type="ECO:0000256" key="1">
    <source>
        <dbReference type="SAM" id="MobiDB-lite"/>
    </source>
</evidence>
<protein>
    <submittedName>
        <fullName evidence="2 4">Uncharacterized protein</fullName>
    </submittedName>
</protein>
<sequence>MSRGPFVIRGILVNGKGDGQTISPRRLAEILPLLRIGHDDDEVINLGEDDDSDATPDNTNQPQTNNDASSENQSENDEDNVSIELQSTLNSTSDAGNPSWVQSSSSRNNSEQSSSWYSPGHNGNLGSSSGSPGSSTGSQEEQIIIDDLNVTDDSDSLSNSTSPTSE</sequence>
<reference evidence="2 3" key="2">
    <citation type="submission" date="2018-10" db="EMBL/GenBank/DDBJ databases">
        <authorList>
            <consortium name="Pathogen Informatics"/>
        </authorList>
    </citation>
    <scope>NUCLEOTIDE SEQUENCE [LARGE SCALE GENOMIC DNA]</scope>
</reference>
<keyword evidence="3" id="KW-1185">Reference proteome</keyword>
<organism evidence="4">
    <name type="scientific">Enterobius vermicularis</name>
    <name type="common">Human pinworm</name>
    <dbReference type="NCBI Taxonomy" id="51028"/>
    <lineage>
        <taxon>Eukaryota</taxon>
        <taxon>Metazoa</taxon>
        <taxon>Ecdysozoa</taxon>
        <taxon>Nematoda</taxon>
        <taxon>Chromadorea</taxon>
        <taxon>Rhabditida</taxon>
        <taxon>Spirurina</taxon>
        <taxon>Oxyuridomorpha</taxon>
        <taxon>Oxyuroidea</taxon>
        <taxon>Oxyuridae</taxon>
        <taxon>Enterobius</taxon>
    </lineage>
</organism>
<feature type="compositionally biased region" description="Acidic residues" evidence="1">
    <location>
        <begin position="42"/>
        <end position="54"/>
    </location>
</feature>
<name>A0A0N4V6V4_ENTVE</name>